<dbReference type="PANTHER" id="PTHR40261">
    <property type="match status" value="1"/>
</dbReference>
<feature type="domain" description="Rieske" evidence="5">
    <location>
        <begin position="6"/>
        <end position="111"/>
    </location>
</feature>
<accession>A0A2A5C7L9</accession>
<organism evidence="6 7">
    <name type="scientific">SAR86 cluster bacterium</name>
    <dbReference type="NCBI Taxonomy" id="2030880"/>
    <lineage>
        <taxon>Bacteria</taxon>
        <taxon>Pseudomonadati</taxon>
        <taxon>Pseudomonadota</taxon>
        <taxon>Gammaproteobacteria</taxon>
        <taxon>SAR86 cluster</taxon>
    </lineage>
</organism>
<evidence type="ECO:0000256" key="2">
    <source>
        <dbReference type="ARBA" id="ARBA00022723"/>
    </source>
</evidence>
<evidence type="ECO:0000313" key="7">
    <source>
        <dbReference type="Proteomes" id="UP000228987"/>
    </source>
</evidence>
<dbReference type="GO" id="GO:0046872">
    <property type="term" value="F:metal ion binding"/>
    <property type="evidence" value="ECO:0007669"/>
    <property type="project" value="UniProtKB-KW"/>
</dbReference>
<dbReference type="Proteomes" id="UP000228987">
    <property type="component" value="Unassembled WGS sequence"/>
</dbReference>
<proteinExistence type="predicted"/>
<keyword evidence="2" id="KW-0479">Metal-binding</keyword>
<comment type="caution">
    <text evidence="6">The sequence shown here is derived from an EMBL/GenBank/DDBJ whole genome shotgun (WGS) entry which is preliminary data.</text>
</comment>
<sequence length="124" mass="13802">MSAKVVKLCNMDQLADGTSRGFDPLGEGRDTLFIVRRGKVVKAYINSCPHWHGAPMAWRKDAYLTSDKKRIACYGHEAEFDIENGECLSGPCLGQSLTALPIHVSLNNTLYLLLKDLQHKNTLL</sequence>
<evidence type="ECO:0000256" key="4">
    <source>
        <dbReference type="ARBA" id="ARBA00023014"/>
    </source>
</evidence>
<keyword evidence="3" id="KW-0408">Iron</keyword>
<dbReference type="PANTHER" id="PTHR40261:SF1">
    <property type="entry name" value="RIESKE DOMAIN-CONTAINING PROTEIN"/>
    <property type="match status" value="1"/>
</dbReference>
<dbReference type="CDD" id="cd03467">
    <property type="entry name" value="Rieske"/>
    <property type="match status" value="1"/>
</dbReference>
<protein>
    <recommendedName>
        <fullName evidence="5">Rieske domain-containing protein</fullName>
    </recommendedName>
</protein>
<dbReference type="GO" id="GO:0051537">
    <property type="term" value="F:2 iron, 2 sulfur cluster binding"/>
    <property type="evidence" value="ECO:0007669"/>
    <property type="project" value="UniProtKB-KW"/>
</dbReference>
<keyword evidence="4" id="KW-0411">Iron-sulfur</keyword>
<dbReference type="AlphaFoldDB" id="A0A2A5C7L9"/>
<evidence type="ECO:0000256" key="1">
    <source>
        <dbReference type="ARBA" id="ARBA00022714"/>
    </source>
</evidence>
<name>A0A2A5C7L9_9GAMM</name>
<evidence type="ECO:0000313" key="6">
    <source>
        <dbReference type="EMBL" id="PCJ39376.1"/>
    </source>
</evidence>
<evidence type="ECO:0000256" key="3">
    <source>
        <dbReference type="ARBA" id="ARBA00023004"/>
    </source>
</evidence>
<dbReference type="Gene3D" id="2.102.10.10">
    <property type="entry name" value="Rieske [2Fe-2S] iron-sulphur domain"/>
    <property type="match status" value="1"/>
</dbReference>
<keyword evidence="1" id="KW-0001">2Fe-2S</keyword>
<dbReference type="InterPro" id="IPR017941">
    <property type="entry name" value="Rieske_2Fe-2S"/>
</dbReference>
<reference evidence="7" key="1">
    <citation type="submission" date="2017-08" db="EMBL/GenBank/DDBJ databases">
        <title>A dynamic microbial community with high functional redundancy inhabits the cold, oxic subseafloor aquifer.</title>
        <authorList>
            <person name="Tully B.J."/>
            <person name="Wheat C.G."/>
            <person name="Glazer B.T."/>
            <person name="Huber J.A."/>
        </authorList>
    </citation>
    <scope>NUCLEOTIDE SEQUENCE [LARGE SCALE GENOMIC DNA]</scope>
</reference>
<dbReference type="SUPFAM" id="SSF50022">
    <property type="entry name" value="ISP domain"/>
    <property type="match status" value="1"/>
</dbReference>
<dbReference type="Pfam" id="PF00355">
    <property type="entry name" value="Rieske"/>
    <property type="match status" value="1"/>
</dbReference>
<dbReference type="PROSITE" id="PS51296">
    <property type="entry name" value="RIESKE"/>
    <property type="match status" value="1"/>
</dbReference>
<evidence type="ECO:0000259" key="5">
    <source>
        <dbReference type="PROSITE" id="PS51296"/>
    </source>
</evidence>
<dbReference type="EMBL" id="NVWI01000015">
    <property type="protein sequence ID" value="PCJ39376.1"/>
    <property type="molecule type" value="Genomic_DNA"/>
</dbReference>
<dbReference type="InterPro" id="IPR036922">
    <property type="entry name" value="Rieske_2Fe-2S_sf"/>
</dbReference>
<gene>
    <name evidence="6" type="ORF">COA71_14000</name>
</gene>